<dbReference type="OrthoDB" id="341898at2759"/>
<dbReference type="NCBIfam" id="TIGR01638">
    <property type="entry name" value="Atha_cystat_rel"/>
    <property type="match status" value="2"/>
</dbReference>
<comment type="similarity">
    <text evidence="1">Belongs to the PPP4R2 family.</text>
</comment>
<feature type="region of interest" description="Disordered" evidence="2">
    <location>
        <begin position="145"/>
        <end position="201"/>
    </location>
</feature>
<dbReference type="Pfam" id="PF09184">
    <property type="entry name" value="PPP4R2"/>
    <property type="match status" value="1"/>
</dbReference>
<proteinExistence type="inferred from homology"/>
<evidence type="ECO:0000256" key="2">
    <source>
        <dbReference type="SAM" id="MobiDB-lite"/>
    </source>
</evidence>
<organism evidence="3 4">
    <name type="scientific">Arabidopsis suecica</name>
    <name type="common">Swedish thale-cress</name>
    <name type="synonym">Cardaminopsis suecica</name>
    <dbReference type="NCBI Taxonomy" id="45249"/>
    <lineage>
        <taxon>Eukaryota</taxon>
        <taxon>Viridiplantae</taxon>
        <taxon>Streptophyta</taxon>
        <taxon>Embryophyta</taxon>
        <taxon>Tracheophyta</taxon>
        <taxon>Spermatophyta</taxon>
        <taxon>Magnoliopsida</taxon>
        <taxon>eudicotyledons</taxon>
        <taxon>Gunneridae</taxon>
        <taxon>Pentapetalae</taxon>
        <taxon>rosids</taxon>
        <taxon>malvids</taxon>
        <taxon>Brassicales</taxon>
        <taxon>Brassicaceae</taxon>
        <taxon>Camelineae</taxon>
        <taxon>Arabidopsis</taxon>
    </lineage>
</organism>
<feature type="region of interest" description="Disordered" evidence="2">
    <location>
        <begin position="1"/>
        <end position="47"/>
    </location>
</feature>
<protein>
    <submittedName>
        <fullName evidence="3">Cystatin-related plant</fullName>
    </submittedName>
</protein>
<evidence type="ECO:0000256" key="1">
    <source>
        <dbReference type="ARBA" id="ARBA00009207"/>
    </source>
</evidence>
<dbReference type="InterPro" id="IPR006525">
    <property type="entry name" value="Cystatin-related_pln"/>
</dbReference>
<name>A0A8T1Z970_ARASU</name>
<evidence type="ECO:0000313" key="3">
    <source>
        <dbReference type="EMBL" id="KAG7555559.1"/>
    </source>
</evidence>
<evidence type="ECO:0000313" key="4">
    <source>
        <dbReference type="Proteomes" id="UP000694251"/>
    </source>
</evidence>
<dbReference type="AlphaFoldDB" id="A0A8T1Z970"/>
<sequence length="630" mass="70461">MTSANNELIGSTMGTSAKEEVVSKVDEEEEESSSDSDMDDGSDSEWAEGNHRDLAANLANVCVQKFNETKVTTLEFVSVVRVTVSGAATWKLYITFMAREFRDGPLVEYQAKIVCIVDARRYRRLRRCIEVGFFAFPIMNSQSVAEEESASPLTKKIKVKEEDDGDYDSDDIIEEEDKEDDGDDDSDDVKEEDREDDASDNGYTVWRGMRFKYVPEKEPEWDVDSYDGREYESDPEDRKHFTSEEQYNEYRLDKLELLESKGFIPDYANGIYPFGDLEASAGENRTNRDELTHLASLCFKKLNEYKGKCVELVSIERATVSGGARWKIYITCMAREYENGPLVEYQAKDLRVLFGKNPKIALKPKMENPSSSETSEISSVVHPNDGVQLQDHAVLPEVLEHRGAEQIADMSAEEVKSTLEAVASTGKFWQDWEKLKGTLSYWLKKVLSEYSEAKMTDEQQKEALGETYSELVSRLDEALLSFDEGPPFTLQRLCEILLAARSIYPKLSKLALALEKNLLVTSMLAISTDPQSQIVDDPNTATTDTITTAESCAPNGIDAMGGDKDEIMTEVEEADVDDAMTIDMETIDEPSETMATTSENETLSENTAAQPASDSMAAEEGDSRLPSTCA</sequence>
<feature type="compositionally biased region" description="Polar residues" evidence="2">
    <location>
        <begin position="1"/>
        <end position="15"/>
    </location>
</feature>
<dbReference type="PANTHER" id="PTHR31228">
    <property type="entry name" value="CYSTATIN/MONELLIN SUPERFAMILY PROTEIN"/>
    <property type="match status" value="1"/>
</dbReference>
<feature type="compositionally biased region" description="Low complexity" evidence="2">
    <location>
        <begin position="596"/>
        <end position="607"/>
    </location>
</feature>
<feature type="compositionally biased region" description="Acidic residues" evidence="2">
    <location>
        <begin position="26"/>
        <end position="46"/>
    </location>
</feature>
<feature type="region of interest" description="Disordered" evidence="2">
    <location>
        <begin position="223"/>
        <end position="242"/>
    </location>
</feature>
<dbReference type="EMBL" id="JAEFBJ010000011">
    <property type="protein sequence ID" value="KAG7555559.1"/>
    <property type="molecule type" value="Genomic_DNA"/>
</dbReference>
<dbReference type="InterPro" id="IPR015267">
    <property type="entry name" value="PPP4R2"/>
</dbReference>
<reference evidence="3 4" key="1">
    <citation type="submission" date="2020-12" db="EMBL/GenBank/DDBJ databases">
        <title>Concerted genomic and epigenomic changes stabilize Arabidopsis allopolyploids.</title>
        <authorList>
            <person name="Chen Z."/>
        </authorList>
    </citation>
    <scope>NUCLEOTIDE SEQUENCE [LARGE SCALE GENOMIC DNA]</scope>
    <source>
        <strain evidence="3">As9502</strain>
        <tissue evidence="3">Leaf</tissue>
    </source>
</reference>
<dbReference type="GO" id="GO:0019888">
    <property type="term" value="F:protein phosphatase regulator activity"/>
    <property type="evidence" value="ECO:0007669"/>
    <property type="project" value="InterPro"/>
</dbReference>
<feature type="region of interest" description="Disordered" evidence="2">
    <location>
        <begin position="587"/>
        <end position="630"/>
    </location>
</feature>
<dbReference type="GO" id="GO:0030289">
    <property type="term" value="C:protein phosphatase 4 complex"/>
    <property type="evidence" value="ECO:0007669"/>
    <property type="project" value="InterPro"/>
</dbReference>
<feature type="compositionally biased region" description="Acidic residues" evidence="2">
    <location>
        <begin position="162"/>
        <end position="199"/>
    </location>
</feature>
<dbReference type="PANTHER" id="PTHR31228:SF40">
    <property type="entry name" value="CYSTATIN_MONELLIN SUPERFAMILY PROTEIN"/>
    <property type="match status" value="1"/>
</dbReference>
<dbReference type="Proteomes" id="UP000694251">
    <property type="component" value="Chromosome 11"/>
</dbReference>
<comment type="caution">
    <text evidence="3">The sequence shown here is derived from an EMBL/GenBank/DDBJ whole genome shotgun (WGS) entry which is preliminary data.</text>
</comment>
<gene>
    <name evidence="3" type="ORF">ISN44_As11g016800</name>
</gene>
<keyword evidence="4" id="KW-1185">Reference proteome</keyword>
<accession>A0A8T1Z970</accession>